<dbReference type="SUPFAM" id="SSF52540">
    <property type="entry name" value="P-loop containing nucleoside triphosphate hydrolases"/>
    <property type="match status" value="1"/>
</dbReference>
<evidence type="ECO:0000313" key="5">
    <source>
        <dbReference type="Proteomes" id="UP000266258"/>
    </source>
</evidence>
<evidence type="ECO:0000256" key="1">
    <source>
        <dbReference type="ARBA" id="ARBA00022741"/>
    </source>
</evidence>
<dbReference type="Gene3D" id="3.40.50.300">
    <property type="entry name" value="P-loop containing nucleotide triphosphate hydrolases"/>
    <property type="match status" value="2"/>
</dbReference>
<dbReference type="GO" id="GO:0005524">
    <property type="term" value="F:ATP binding"/>
    <property type="evidence" value="ECO:0007669"/>
    <property type="project" value="UniProtKB-KW"/>
</dbReference>
<dbReference type="OrthoDB" id="9803432at2"/>
<dbReference type="Gene3D" id="2.30.30.940">
    <property type="match status" value="1"/>
</dbReference>
<dbReference type="InterPro" id="IPR027785">
    <property type="entry name" value="UvrD-like_helicase_C"/>
</dbReference>
<dbReference type="CDD" id="cd18809">
    <property type="entry name" value="SF1_C_RecD"/>
    <property type="match status" value="1"/>
</dbReference>
<evidence type="ECO:0000313" key="4">
    <source>
        <dbReference type="EMBL" id="RIY31605.1"/>
    </source>
</evidence>
<evidence type="ECO:0000256" key="2">
    <source>
        <dbReference type="ARBA" id="ARBA00022840"/>
    </source>
</evidence>
<organism evidence="4 5">
    <name type="scientific">Psittacicella melopsittaci</name>
    <dbReference type="NCBI Taxonomy" id="2028576"/>
    <lineage>
        <taxon>Bacteria</taxon>
        <taxon>Pseudomonadati</taxon>
        <taxon>Pseudomonadota</taxon>
        <taxon>Gammaproteobacteria</taxon>
        <taxon>Pasteurellales</taxon>
        <taxon>Psittacicellaceae</taxon>
        <taxon>Psittacicella</taxon>
    </lineage>
</organism>
<dbReference type="Pfam" id="PF13538">
    <property type="entry name" value="UvrD_C_2"/>
    <property type="match status" value="1"/>
</dbReference>
<dbReference type="Proteomes" id="UP000266258">
    <property type="component" value="Unassembled WGS sequence"/>
</dbReference>
<dbReference type="InterPro" id="IPR027417">
    <property type="entry name" value="P-loop_NTPase"/>
</dbReference>
<gene>
    <name evidence="4" type="ORF">CJP74_06855</name>
</gene>
<keyword evidence="2" id="KW-0067">ATP-binding</keyword>
<sequence>MDQIFYTLQQENKPLTQVLYLEARRAYLQRQLEPMYFNALLTVIDLGGKYFSEEKNLSDQETFFLAFLFALLKNQHINANTAISTDFLFQVVELWQKYHHLAQLLGCFVQKYTFERGGELARSFKKVRLGTKVSYACQTNAFAVDVEELQFLVANYLEQIYLQTQDKNKIFALLQEPVADNILAQRYQGQPEVLAFAYKLANYVWLRIFANYATLVSQNQDLAPVLADAKIWYIPEPEELYAQVITSLDEELGLLFPTSGQDTFVGFFLQNLSLHMALIPYAGRLWQEHDFWQQLPHQAQYCHVFASNERLKQGQGLNYFVFQEGEPSLISLAQPYVKESKILDFFIRRFYMGREEKESCSILHKLAQKANLSYAQAQEELLAAMAEFFLPEQREGYELTNQDSSSLVAATQPLSVLIGGPGTGKTTTARKMAFYALGLRLLSQSEPDFSQLQMLLLAPTGKAAAHLGESINHSFAKLQSQEAKIAHLLTRLQEIFPGTNAIFWQKWLEAIFQTGKNAANATLHRALGISPQTPAGKESYLRADLVICDEVGMINLHLFTSLLEAIAPTTKLILLGDKNQLPAIGEGNVLETISHQLALWQGNASGLRAYSQQVQGALAYAKTYGQALEQKQVSQPQISDLIHELNRSFRYKATSLIAAYAEFINRQSQGEHLLFIQEQLKQRREQADVVFYAYEQMFARWGDIFAQYKPLIKLGGAKSDNFFALLSKYPRLERMYLEQALAPSDLFALQGLNITPDFREKMASYSGDARVMQAGEYATFVQNMILRKALQAFSPLLELGEQEVTPEVLGQAFAIIKNNRFLSPVREGELGVDTLNNLMHSNDYFASNTFFPIVISKNQLDLNIANGDLGLVVKQSNGVDYVYFDQKEEQEYKRVPLAFVQQYEKGFFTTIHKSQGDEFDHTCIVLPLKLTDFSISRNILYTAITRAKEKLEIFAPSAYYYENNFVQNQRTSSLLYAWNQYLTEDSSV</sequence>
<keyword evidence="5" id="KW-1185">Reference proteome</keyword>
<reference evidence="4 5" key="1">
    <citation type="submission" date="2017-08" db="EMBL/GenBank/DDBJ databases">
        <title>Reclassification of Bisgaard taxon 37 and 44.</title>
        <authorList>
            <person name="Christensen H."/>
        </authorList>
    </citation>
    <scope>NUCLEOTIDE SEQUENCE [LARGE SCALE GENOMIC DNA]</scope>
    <source>
        <strain evidence="4 5">B96_4</strain>
    </source>
</reference>
<feature type="domain" description="UvrD-like helicase C-terminal" evidence="3">
    <location>
        <begin position="906"/>
        <end position="951"/>
    </location>
</feature>
<protein>
    <recommendedName>
        <fullName evidence="3">UvrD-like helicase C-terminal domain-containing protein</fullName>
    </recommendedName>
</protein>
<dbReference type="EMBL" id="NRJH01000059">
    <property type="protein sequence ID" value="RIY31605.1"/>
    <property type="molecule type" value="Genomic_DNA"/>
</dbReference>
<name>A0A3A1Y219_9GAMM</name>
<evidence type="ECO:0000259" key="3">
    <source>
        <dbReference type="Pfam" id="PF13538"/>
    </source>
</evidence>
<dbReference type="InterPro" id="IPR050534">
    <property type="entry name" value="Coronavir_polyprotein_1ab"/>
</dbReference>
<dbReference type="PANTHER" id="PTHR43788">
    <property type="entry name" value="DNA2/NAM7 HELICASE FAMILY MEMBER"/>
    <property type="match status" value="1"/>
</dbReference>
<dbReference type="Pfam" id="PF13245">
    <property type="entry name" value="AAA_19"/>
    <property type="match status" value="1"/>
</dbReference>
<dbReference type="GO" id="GO:0003678">
    <property type="term" value="F:DNA helicase activity"/>
    <property type="evidence" value="ECO:0007669"/>
    <property type="project" value="UniProtKB-ARBA"/>
</dbReference>
<dbReference type="AlphaFoldDB" id="A0A3A1Y219"/>
<dbReference type="RefSeq" id="WP_119497616.1">
    <property type="nucleotide sequence ID" value="NZ_NRJH01000059.1"/>
</dbReference>
<keyword evidence="1" id="KW-0547">Nucleotide-binding</keyword>
<comment type="caution">
    <text evidence="4">The sequence shown here is derived from an EMBL/GenBank/DDBJ whole genome shotgun (WGS) entry which is preliminary data.</text>
</comment>
<accession>A0A3A1Y219</accession>
<dbReference type="PANTHER" id="PTHR43788:SF6">
    <property type="entry name" value="DNA HELICASE B"/>
    <property type="match status" value="1"/>
</dbReference>
<proteinExistence type="predicted"/>